<gene>
    <name evidence="2" type="ORF">PQJ61_01125</name>
</gene>
<comment type="caution">
    <text evidence="2">The sequence shown here is derived from an EMBL/GenBank/DDBJ whole genome shotgun (WGS) entry which is preliminary data.</text>
</comment>
<feature type="signal peptide" evidence="1">
    <location>
        <begin position="1"/>
        <end position="22"/>
    </location>
</feature>
<dbReference type="Proteomes" id="UP001221217">
    <property type="component" value="Unassembled WGS sequence"/>
</dbReference>
<dbReference type="InterPro" id="IPR011852">
    <property type="entry name" value="TRAP_TAXI"/>
</dbReference>
<protein>
    <submittedName>
        <fullName evidence="2">TAXI family TRAP transporter solute-binding subunit</fullName>
    </submittedName>
</protein>
<proteinExistence type="predicted"/>
<dbReference type="PANTHER" id="PTHR42941">
    <property type="entry name" value="SLL1037 PROTEIN"/>
    <property type="match status" value="1"/>
</dbReference>
<keyword evidence="1" id="KW-0732">Signal</keyword>
<name>A0AAJ1MIZ9_9SPIO</name>
<dbReference type="CDD" id="cd13568">
    <property type="entry name" value="PBP2_TAXI_TRAP_like_3"/>
    <property type="match status" value="1"/>
</dbReference>
<dbReference type="EMBL" id="JAQQAL010000005">
    <property type="protein sequence ID" value="MDC7225346.1"/>
    <property type="molecule type" value="Genomic_DNA"/>
</dbReference>
<dbReference type="SUPFAM" id="SSF53850">
    <property type="entry name" value="Periplasmic binding protein-like II"/>
    <property type="match status" value="1"/>
</dbReference>
<evidence type="ECO:0000256" key="1">
    <source>
        <dbReference type="SAM" id="SignalP"/>
    </source>
</evidence>
<evidence type="ECO:0000313" key="3">
    <source>
        <dbReference type="Proteomes" id="UP001221217"/>
    </source>
</evidence>
<dbReference type="NCBIfam" id="TIGR02122">
    <property type="entry name" value="TRAP_TAXI"/>
    <property type="match status" value="1"/>
</dbReference>
<evidence type="ECO:0000313" key="2">
    <source>
        <dbReference type="EMBL" id="MDC7225346.1"/>
    </source>
</evidence>
<dbReference type="AlphaFoldDB" id="A0AAJ1MIZ9"/>
<dbReference type="Gene3D" id="3.40.190.10">
    <property type="entry name" value="Periplasmic binding protein-like II"/>
    <property type="match status" value="2"/>
</dbReference>
<organism evidence="2 3">
    <name type="scientific">Candidatus Thalassospirochaeta sargassi</name>
    <dbReference type="NCBI Taxonomy" id="3119039"/>
    <lineage>
        <taxon>Bacteria</taxon>
        <taxon>Pseudomonadati</taxon>
        <taxon>Spirochaetota</taxon>
        <taxon>Spirochaetia</taxon>
        <taxon>Spirochaetales</taxon>
        <taxon>Spirochaetaceae</taxon>
        <taxon>Candidatus Thalassospirochaeta</taxon>
    </lineage>
</organism>
<dbReference type="Pfam" id="PF16868">
    <property type="entry name" value="NMT1_3"/>
    <property type="match status" value="1"/>
</dbReference>
<reference evidence="2 3" key="1">
    <citation type="submission" date="2022-12" db="EMBL/GenBank/DDBJ databases">
        <title>Metagenome assembled genome from gulf of manar.</title>
        <authorList>
            <person name="Kohli P."/>
            <person name="Pk S."/>
            <person name="Venkata Ramana C."/>
            <person name="Sasikala C."/>
        </authorList>
    </citation>
    <scope>NUCLEOTIDE SEQUENCE [LARGE SCALE GENOMIC DNA]</scope>
    <source>
        <strain evidence="2">JB008</strain>
    </source>
</reference>
<dbReference type="PANTHER" id="PTHR42941:SF1">
    <property type="entry name" value="SLL1037 PROTEIN"/>
    <property type="match status" value="1"/>
</dbReference>
<accession>A0AAJ1MIZ9</accession>
<feature type="chain" id="PRO_5042535026" evidence="1">
    <location>
        <begin position="23"/>
        <end position="334"/>
    </location>
</feature>
<sequence>MSRKTLLFVLITLILAPLAVFAGGQGETSFVTIGTGSVTGVYYPTGGAISRMINAKFDEYAIKATVESTGGSVYNINAVITGDIDFGIAQSDRQYQAINGLAEWSEAGPQADLRSVFSIHPESITLIASTASGINSVADLKGKRVNIGNPGSGQLQNSKDILEGAGLTDADIEAEGVEAVEAPGLLNDERIDAFFYTVGHPNGNIKEATAGRVKVMIVPIDGEVADNVTGKYPYYAKSLIPVKEYPMAANTEDIPSVGVKATLVTSASISDDVVYAITKEVFDNFDDFKKLHPAYQVLTKESMLAGLSAPIHPGALKYYEEAGLIEYINPDLIK</sequence>